<dbReference type="RefSeq" id="WP_377508817.1">
    <property type="nucleotide sequence ID" value="NZ_JBHULU010000021.1"/>
</dbReference>
<evidence type="ECO:0000256" key="1">
    <source>
        <dbReference type="SAM" id="SignalP"/>
    </source>
</evidence>
<proteinExistence type="predicted"/>
<evidence type="ECO:0000313" key="2">
    <source>
        <dbReference type="EMBL" id="MFD2514991.1"/>
    </source>
</evidence>
<evidence type="ECO:0008006" key="4">
    <source>
        <dbReference type="Google" id="ProtNLM"/>
    </source>
</evidence>
<dbReference type="Proteomes" id="UP001597544">
    <property type="component" value="Unassembled WGS sequence"/>
</dbReference>
<gene>
    <name evidence="2" type="ORF">ACFSRY_14025</name>
</gene>
<protein>
    <recommendedName>
        <fullName evidence="4">CarboxypepD_reg-like domain-containing protein</fullName>
    </recommendedName>
</protein>
<comment type="caution">
    <text evidence="2">The sequence shown here is derived from an EMBL/GenBank/DDBJ whole genome shotgun (WGS) entry which is preliminary data.</text>
</comment>
<keyword evidence="3" id="KW-1185">Reference proteome</keyword>
<organism evidence="2 3">
    <name type="scientific">Pontibacter locisalis</name>
    <dbReference type="NCBI Taxonomy" id="1719035"/>
    <lineage>
        <taxon>Bacteria</taxon>
        <taxon>Pseudomonadati</taxon>
        <taxon>Bacteroidota</taxon>
        <taxon>Cytophagia</taxon>
        <taxon>Cytophagales</taxon>
        <taxon>Hymenobacteraceae</taxon>
        <taxon>Pontibacter</taxon>
    </lineage>
</organism>
<evidence type="ECO:0000313" key="3">
    <source>
        <dbReference type="Proteomes" id="UP001597544"/>
    </source>
</evidence>
<name>A0ABW5IMX8_9BACT</name>
<feature type="signal peptide" evidence="1">
    <location>
        <begin position="1"/>
        <end position="22"/>
    </location>
</feature>
<sequence length="141" mass="16153">MKEQILILITALLFLVCLSASAQMKTITGRIISEDFEVLENAIIRTKDSKYTATADEHGNYSIKVPEATKELVALYIAMETDTIPIMGKCQVNIILLNHMIIEYETVEQAKKHFKRRKKDLKPLYNKAYKEGVFKRENPCS</sequence>
<dbReference type="Gene3D" id="2.60.40.1120">
    <property type="entry name" value="Carboxypeptidase-like, regulatory domain"/>
    <property type="match status" value="1"/>
</dbReference>
<feature type="chain" id="PRO_5046833832" description="CarboxypepD_reg-like domain-containing protein" evidence="1">
    <location>
        <begin position="23"/>
        <end position="141"/>
    </location>
</feature>
<accession>A0ABW5IMX8</accession>
<dbReference type="SUPFAM" id="SSF49464">
    <property type="entry name" value="Carboxypeptidase regulatory domain-like"/>
    <property type="match status" value="1"/>
</dbReference>
<dbReference type="EMBL" id="JBHULU010000021">
    <property type="protein sequence ID" value="MFD2514991.1"/>
    <property type="molecule type" value="Genomic_DNA"/>
</dbReference>
<keyword evidence="1" id="KW-0732">Signal</keyword>
<dbReference type="InterPro" id="IPR008969">
    <property type="entry name" value="CarboxyPept-like_regulatory"/>
</dbReference>
<reference evidence="3" key="1">
    <citation type="journal article" date="2019" name="Int. J. Syst. Evol. Microbiol.">
        <title>The Global Catalogue of Microorganisms (GCM) 10K type strain sequencing project: providing services to taxonomists for standard genome sequencing and annotation.</title>
        <authorList>
            <consortium name="The Broad Institute Genomics Platform"/>
            <consortium name="The Broad Institute Genome Sequencing Center for Infectious Disease"/>
            <person name="Wu L."/>
            <person name="Ma J."/>
        </authorList>
    </citation>
    <scope>NUCLEOTIDE SEQUENCE [LARGE SCALE GENOMIC DNA]</scope>
    <source>
        <strain evidence="3">KCTC 42498</strain>
    </source>
</reference>